<reference evidence="2" key="1">
    <citation type="submission" date="2021-02" db="EMBL/GenBank/DDBJ databases">
        <authorList>
            <person name="Nowell W R."/>
        </authorList>
    </citation>
    <scope>NUCLEOTIDE SEQUENCE</scope>
</reference>
<dbReference type="EMBL" id="CAJNOJ010000650">
    <property type="protein sequence ID" value="CAF1503807.1"/>
    <property type="molecule type" value="Genomic_DNA"/>
</dbReference>
<sequence length="104" mass="11794">MSQNVRINLSEVVNEQIKTNPIKRTVSDEIQAQPKTKLMNHTPTAQQIPSFCSASAYMKKITNAEDVTVKETVPIPDITDEELLMMAQIFENTNKNQFVITLEK</sequence>
<keyword evidence="3" id="KW-1185">Reference proteome</keyword>
<protein>
    <submittedName>
        <fullName evidence="2">Uncharacterized protein</fullName>
    </submittedName>
</protein>
<dbReference type="AlphaFoldDB" id="A0A815TDS6"/>
<evidence type="ECO:0000313" key="1">
    <source>
        <dbReference type="EMBL" id="CAF1071110.1"/>
    </source>
</evidence>
<dbReference type="Proteomes" id="UP000663852">
    <property type="component" value="Unassembled WGS sequence"/>
</dbReference>
<evidence type="ECO:0000313" key="3">
    <source>
        <dbReference type="Proteomes" id="UP000663828"/>
    </source>
</evidence>
<name>A0A815TDS6_ADIRI</name>
<comment type="caution">
    <text evidence="2">The sequence shown here is derived from an EMBL/GenBank/DDBJ whole genome shotgun (WGS) entry which is preliminary data.</text>
</comment>
<evidence type="ECO:0000313" key="4">
    <source>
        <dbReference type="Proteomes" id="UP000663852"/>
    </source>
</evidence>
<gene>
    <name evidence="2" type="ORF">EDS130_LOCUS42800</name>
    <name evidence="1" type="ORF">XAT740_LOCUS16815</name>
</gene>
<accession>A0A815TDS6</accession>
<organism evidence="2 4">
    <name type="scientific">Adineta ricciae</name>
    <name type="common">Rotifer</name>
    <dbReference type="NCBI Taxonomy" id="249248"/>
    <lineage>
        <taxon>Eukaryota</taxon>
        <taxon>Metazoa</taxon>
        <taxon>Spiralia</taxon>
        <taxon>Gnathifera</taxon>
        <taxon>Rotifera</taxon>
        <taxon>Eurotatoria</taxon>
        <taxon>Bdelloidea</taxon>
        <taxon>Adinetida</taxon>
        <taxon>Adinetidae</taxon>
        <taxon>Adineta</taxon>
    </lineage>
</organism>
<dbReference type="EMBL" id="CAJNOR010001081">
    <property type="protein sequence ID" value="CAF1071110.1"/>
    <property type="molecule type" value="Genomic_DNA"/>
</dbReference>
<evidence type="ECO:0000313" key="2">
    <source>
        <dbReference type="EMBL" id="CAF1503807.1"/>
    </source>
</evidence>
<dbReference type="Proteomes" id="UP000663828">
    <property type="component" value="Unassembled WGS sequence"/>
</dbReference>
<proteinExistence type="predicted"/>